<comment type="subunit">
    <text evidence="3 8">Homodimer and heterodimers.</text>
</comment>
<dbReference type="InterPro" id="IPR006702">
    <property type="entry name" value="CASP_dom"/>
</dbReference>
<dbReference type="OrthoDB" id="672180at2759"/>
<evidence type="ECO:0000256" key="5">
    <source>
        <dbReference type="ARBA" id="ARBA00022692"/>
    </source>
</evidence>
<dbReference type="PANTHER" id="PTHR33573">
    <property type="entry name" value="CASP-LIKE PROTEIN 4A4"/>
    <property type="match status" value="1"/>
</dbReference>
<evidence type="ECO:0000259" key="10">
    <source>
        <dbReference type="Pfam" id="PF04535"/>
    </source>
</evidence>
<keyword evidence="12" id="KW-1185">Reference proteome</keyword>
<proteinExistence type="inferred from homology"/>
<evidence type="ECO:0000256" key="6">
    <source>
        <dbReference type="ARBA" id="ARBA00022989"/>
    </source>
</evidence>
<keyword evidence="6 8" id="KW-1133">Transmembrane helix</keyword>
<feature type="transmembrane region" description="Helical" evidence="8">
    <location>
        <begin position="232"/>
        <end position="251"/>
    </location>
</feature>
<organism evidence="11 12">
    <name type="scientific">Populus tomentosa</name>
    <name type="common">Chinese white poplar</name>
    <dbReference type="NCBI Taxonomy" id="118781"/>
    <lineage>
        <taxon>Eukaryota</taxon>
        <taxon>Viridiplantae</taxon>
        <taxon>Streptophyta</taxon>
        <taxon>Embryophyta</taxon>
        <taxon>Tracheophyta</taxon>
        <taxon>Spermatophyta</taxon>
        <taxon>Magnoliopsida</taxon>
        <taxon>eudicotyledons</taxon>
        <taxon>Gunneridae</taxon>
        <taxon>Pentapetalae</taxon>
        <taxon>rosids</taxon>
        <taxon>fabids</taxon>
        <taxon>Malpighiales</taxon>
        <taxon>Salicaceae</taxon>
        <taxon>Saliceae</taxon>
        <taxon>Populus</taxon>
    </lineage>
</organism>
<evidence type="ECO:0000313" key="11">
    <source>
        <dbReference type="EMBL" id="KAG6747048.1"/>
    </source>
</evidence>
<evidence type="ECO:0000256" key="8">
    <source>
        <dbReference type="RuleBase" id="RU361233"/>
    </source>
</evidence>
<gene>
    <name evidence="11" type="ORF">POTOM_049424</name>
</gene>
<protein>
    <recommendedName>
        <fullName evidence="8">CASP-like protein</fullName>
    </recommendedName>
</protein>
<feature type="domain" description="Casparian strip membrane protein" evidence="10">
    <location>
        <begin position="142"/>
        <end position="290"/>
    </location>
</feature>
<evidence type="ECO:0000256" key="4">
    <source>
        <dbReference type="ARBA" id="ARBA00022475"/>
    </source>
</evidence>
<evidence type="ECO:0000256" key="9">
    <source>
        <dbReference type="SAM" id="MobiDB-lite"/>
    </source>
</evidence>
<dbReference type="AlphaFoldDB" id="A0A8X7YED2"/>
<comment type="caution">
    <text evidence="8">Lacks conserved residue(s) required for the propagation of feature annotation.</text>
</comment>
<comment type="caution">
    <text evidence="11">The sequence shown here is derived from an EMBL/GenBank/DDBJ whole genome shotgun (WGS) entry which is preliminary data.</text>
</comment>
<dbReference type="GO" id="GO:0005886">
    <property type="term" value="C:plasma membrane"/>
    <property type="evidence" value="ECO:0007669"/>
    <property type="project" value="UniProtKB-SubCell"/>
</dbReference>
<comment type="subcellular location">
    <subcellularLocation>
        <location evidence="1 8">Cell membrane</location>
        <topology evidence="1 8">Multi-pass membrane protein</topology>
    </subcellularLocation>
</comment>
<evidence type="ECO:0000256" key="2">
    <source>
        <dbReference type="ARBA" id="ARBA00007651"/>
    </source>
</evidence>
<dbReference type="Proteomes" id="UP000886885">
    <property type="component" value="Chromosome 15A"/>
</dbReference>
<name>A0A8X7YED2_POPTO</name>
<keyword evidence="5 8" id="KW-0812">Transmembrane</keyword>
<keyword evidence="4 8" id="KW-1003">Cell membrane</keyword>
<keyword evidence="7 8" id="KW-0472">Membrane</keyword>
<dbReference type="PANTHER" id="PTHR33573:SF50">
    <property type="entry name" value="CASP-LIKE PROTEIN 4A3"/>
    <property type="match status" value="1"/>
</dbReference>
<sequence>METLKSNWKSKKIQLPIRRSSSSNSESLSHFESPISPLRYDSPLRSDLGDPPESPPYVSPIASPEKPQPPLQNSVAVTDKSTQYSPALSPIPPNNLAAPQQGMPEVVLNRAMREQGPAAGVKKVGPEGRSTASVMRGSRKEEKMKIGELGFRVSEIVLCLISFSVMAADKTKGWSGDSFDRYKEYRYCLAVNVIGFAYAGFQAYDLTYHIATGKHVIQHHLRHHFNLFMDQVIHLFCFLGSNWQILAYLLVSASSSSATRVDDWQSNWGKDEFTKMATVSVVMAFLAFIAYAGSSLISGYNLYNRDGL</sequence>
<feature type="region of interest" description="Disordered" evidence="9">
    <location>
        <begin position="117"/>
        <end position="139"/>
    </location>
</feature>
<dbReference type="Pfam" id="PF04535">
    <property type="entry name" value="CASP_dom"/>
    <property type="match status" value="1"/>
</dbReference>
<feature type="region of interest" description="Disordered" evidence="9">
    <location>
        <begin position="1"/>
        <end position="74"/>
    </location>
</feature>
<evidence type="ECO:0000256" key="1">
    <source>
        <dbReference type="ARBA" id="ARBA00004651"/>
    </source>
</evidence>
<feature type="compositionally biased region" description="Low complexity" evidence="9">
    <location>
        <begin position="20"/>
        <end position="33"/>
    </location>
</feature>
<evidence type="ECO:0000256" key="3">
    <source>
        <dbReference type="ARBA" id="ARBA00011489"/>
    </source>
</evidence>
<feature type="transmembrane region" description="Helical" evidence="8">
    <location>
        <begin position="189"/>
        <end position="211"/>
    </location>
</feature>
<feature type="transmembrane region" description="Helical" evidence="8">
    <location>
        <begin position="276"/>
        <end position="303"/>
    </location>
</feature>
<comment type="similarity">
    <text evidence="2 8">Belongs to the Casparian strip membrane proteins (CASP) family.</text>
</comment>
<reference evidence="11" key="1">
    <citation type="journal article" date="2020" name="bioRxiv">
        <title>Hybrid origin of Populus tomentosa Carr. identified through genome sequencing and phylogenomic analysis.</title>
        <authorList>
            <person name="An X."/>
            <person name="Gao K."/>
            <person name="Chen Z."/>
            <person name="Li J."/>
            <person name="Yang X."/>
            <person name="Yang X."/>
            <person name="Zhou J."/>
            <person name="Guo T."/>
            <person name="Zhao T."/>
            <person name="Huang S."/>
            <person name="Miao D."/>
            <person name="Khan W.U."/>
            <person name="Rao P."/>
            <person name="Ye M."/>
            <person name="Lei B."/>
            <person name="Liao W."/>
            <person name="Wang J."/>
            <person name="Ji L."/>
            <person name="Li Y."/>
            <person name="Guo B."/>
            <person name="Mustafa N.S."/>
            <person name="Li S."/>
            <person name="Yun Q."/>
            <person name="Keller S.R."/>
            <person name="Mao J."/>
            <person name="Zhang R."/>
            <person name="Strauss S.H."/>
        </authorList>
    </citation>
    <scope>NUCLEOTIDE SEQUENCE</scope>
    <source>
        <strain evidence="11">GM15</strain>
        <tissue evidence="11">Leaf</tissue>
    </source>
</reference>
<evidence type="ECO:0000313" key="12">
    <source>
        <dbReference type="Proteomes" id="UP000886885"/>
    </source>
</evidence>
<evidence type="ECO:0000256" key="7">
    <source>
        <dbReference type="ARBA" id="ARBA00023136"/>
    </source>
</evidence>
<accession>A0A8X7YED2</accession>
<dbReference type="EMBL" id="JAAWWB010000029">
    <property type="protein sequence ID" value="KAG6747048.1"/>
    <property type="molecule type" value="Genomic_DNA"/>
</dbReference>